<dbReference type="AlphaFoldDB" id="A0A8J7KM77"/>
<comment type="caution">
    <text evidence="3">The sequence shown here is derived from an EMBL/GenBank/DDBJ whole genome shotgun (WGS) entry which is preliminary data.</text>
</comment>
<feature type="transmembrane region" description="Helical" evidence="2">
    <location>
        <begin position="154"/>
        <end position="173"/>
    </location>
</feature>
<dbReference type="RefSeq" id="WP_197006724.1">
    <property type="nucleotide sequence ID" value="NZ_BONS01000006.1"/>
</dbReference>
<keyword evidence="2" id="KW-1133">Transmembrane helix</keyword>
<reference evidence="3" key="1">
    <citation type="submission" date="2020-11" db="EMBL/GenBank/DDBJ databases">
        <title>Sequencing the genomes of 1000 actinobacteria strains.</title>
        <authorList>
            <person name="Klenk H.-P."/>
        </authorList>
    </citation>
    <scope>NUCLEOTIDE SEQUENCE</scope>
    <source>
        <strain evidence="3">DSM 45356</strain>
    </source>
</reference>
<feature type="compositionally biased region" description="Basic and acidic residues" evidence="1">
    <location>
        <begin position="349"/>
        <end position="359"/>
    </location>
</feature>
<organism evidence="3 4">
    <name type="scientific">Longispora fulva</name>
    <dbReference type="NCBI Taxonomy" id="619741"/>
    <lineage>
        <taxon>Bacteria</taxon>
        <taxon>Bacillati</taxon>
        <taxon>Actinomycetota</taxon>
        <taxon>Actinomycetes</taxon>
        <taxon>Micromonosporales</taxon>
        <taxon>Micromonosporaceae</taxon>
        <taxon>Longispora</taxon>
    </lineage>
</organism>
<evidence type="ECO:0000313" key="3">
    <source>
        <dbReference type="EMBL" id="MBG6140149.1"/>
    </source>
</evidence>
<evidence type="ECO:0000313" key="4">
    <source>
        <dbReference type="Proteomes" id="UP000622552"/>
    </source>
</evidence>
<protein>
    <submittedName>
        <fullName evidence="3">Putative membrane protein YgcG</fullName>
    </submittedName>
</protein>
<keyword evidence="4" id="KW-1185">Reference proteome</keyword>
<dbReference type="Proteomes" id="UP000622552">
    <property type="component" value="Unassembled WGS sequence"/>
</dbReference>
<keyword evidence="2" id="KW-0812">Transmembrane</keyword>
<evidence type="ECO:0000256" key="2">
    <source>
        <dbReference type="SAM" id="Phobius"/>
    </source>
</evidence>
<feature type="compositionally biased region" description="Basic and acidic residues" evidence="1">
    <location>
        <begin position="249"/>
        <end position="267"/>
    </location>
</feature>
<dbReference type="Gene3D" id="6.10.250.1300">
    <property type="match status" value="1"/>
</dbReference>
<feature type="compositionally biased region" description="Gly residues" evidence="1">
    <location>
        <begin position="296"/>
        <end position="315"/>
    </location>
</feature>
<name>A0A8J7KM77_9ACTN</name>
<feature type="region of interest" description="Disordered" evidence="1">
    <location>
        <begin position="85"/>
        <end position="148"/>
    </location>
</feature>
<feature type="region of interest" description="Disordered" evidence="1">
    <location>
        <begin position="249"/>
        <end position="359"/>
    </location>
</feature>
<proteinExistence type="predicted"/>
<accession>A0A8J7KM77</accession>
<evidence type="ECO:0000256" key="1">
    <source>
        <dbReference type="SAM" id="MobiDB-lite"/>
    </source>
</evidence>
<dbReference type="EMBL" id="JADOUF010000001">
    <property type="protein sequence ID" value="MBG6140149.1"/>
    <property type="molecule type" value="Genomic_DNA"/>
</dbReference>
<feature type="compositionally biased region" description="Basic and acidic residues" evidence="1">
    <location>
        <begin position="317"/>
        <end position="333"/>
    </location>
</feature>
<sequence>MTSFDELARTDALLDALGRGDAAPAGDPLLAALAGWREDVASGGPGLLMASDHLAASGHAAAGDDHEPGAEPEFGAAPAAKALVGSGDTAAPSNASADGEAAAPGAAPARNGTPRRLPHARQAPGTLRRAAPAALPEKKDPRVGFRRPRSRRRLALAAAAVIVLAAGGAGVAASASARPGSALWPVTRLVYADRAASTLAETEAENSLNLATQALDTGRPEDASRHLADAEKWLSRVRSDGAVRRLRERTEDLRGRVGENGEGHADPRFVPTPTSTKKPVDKPGDNSKPTPKSTSGGAGTSGGGGGTGGGTSGGGDDGDKSGDGGDKKDDGKGGNKGAHPPTPKPTRHGGQELKDSRQR</sequence>
<feature type="compositionally biased region" description="Low complexity" evidence="1">
    <location>
        <begin position="90"/>
        <end position="109"/>
    </location>
</feature>
<keyword evidence="2" id="KW-0472">Membrane</keyword>
<gene>
    <name evidence="3" type="ORF">IW245_006343</name>
</gene>